<reference evidence="1 2" key="1">
    <citation type="journal article" date="2006" name="Nature">
        <title>Global trends of whole-genome duplications revealed by the ciliate Paramecium tetraurelia.</title>
        <authorList>
            <consortium name="Genoscope"/>
            <person name="Aury J.-M."/>
            <person name="Jaillon O."/>
            <person name="Duret L."/>
            <person name="Noel B."/>
            <person name="Jubin C."/>
            <person name="Porcel B.M."/>
            <person name="Segurens B."/>
            <person name="Daubin V."/>
            <person name="Anthouard V."/>
            <person name="Aiach N."/>
            <person name="Arnaiz O."/>
            <person name="Billaut A."/>
            <person name="Beisson J."/>
            <person name="Blanc I."/>
            <person name="Bouhouche K."/>
            <person name="Camara F."/>
            <person name="Duharcourt S."/>
            <person name="Guigo R."/>
            <person name="Gogendeau D."/>
            <person name="Katinka M."/>
            <person name="Keller A.-M."/>
            <person name="Kissmehl R."/>
            <person name="Klotz C."/>
            <person name="Koll F."/>
            <person name="Le Moue A."/>
            <person name="Lepere C."/>
            <person name="Malinsky S."/>
            <person name="Nowacki M."/>
            <person name="Nowak J.K."/>
            <person name="Plattner H."/>
            <person name="Poulain J."/>
            <person name="Ruiz F."/>
            <person name="Serrano V."/>
            <person name="Zagulski M."/>
            <person name="Dessen P."/>
            <person name="Betermier M."/>
            <person name="Weissenbach J."/>
            <person name="Scarpelli C."/>
            <person name="Schachter V."/>
            <person name="Sperling L."/>
            <person name="Meyer E."/>
            <person name="Cohen J."/>
            <person name="Wincker P."/>
        </authorList>
    </citation>
    <scope>NUCLEOTIDE SEQUENCE [LARGE SCALE GENOMIC DNA]</scope>
    <source>
        <strain evidence="1 2">Stock d4-2</strain>
    </source>
</reference>
<dbReference type="RefSeq" id="XP_001444442.1">
    <property type="nucleotide sequence ID" value="XM_001444405.1"/>
</dbReference>
<dbReference type="KEGG" id="ptm:GSPATT00039179001"/>
<dbReference type="InParanoid" id="A0D1X8"/>
<dbReference type="HOGENOM" id="CLU_964604_0_0_1"/>
<organism evidence="1 2">
    <name type="scientific">Paramecium tetraurelia</name>
    <dbReference type="NCBI Taxonomy" id="5888"/>
    <lineage>
        <taxon>Eukaryota</taxon>
        <taxon>Sar</taxon>
        <taxon>Alveolata</taxon>
        <taxon>Ciliophora</taxon>
        <taxon>Intramacronucleata</taxon>
        <taxon>Oligohymenophorea</taxon>
        <taxon>Peniculida</taxon>
        <taxon>Parameciidae</taxon>
        <taxon>Paramecium</taxon>
    </lineage>
</organism>
<keyword evidence="2" id="KW-1185">Reference proteome</keyword>
<dbReference type="EMBL" id="CT868254">
    <property type="protein sequence ID" value="CAK77045.1"/>
    <property type="molecule type" value="Genomic_DNA"/>
</dbReference>
<dbReference type="AlphaFoldDB" id="A0D1X8"/>
<dbReference type="Proteomes" id="UP000000600">
    <property type="component" value="Unassembled WGS sequence"/>
</dbReference>
<name>A0D1X8_PARTE</name>
<accession>A0D1X8</accession>
<protein>
    <submittedName>
        <fullName evidence="1">Uncharacterized protein</fullName>
    </submittedName>
</protein>
<sequence>MRQFQMQIFDLLSINKLCWENNNLNFRHLNHFKDEKGGNKIQICQLRTSASAEQSSVQSYSTKFVQRITENYQLHLYNYQISNKIKLGNRGCQKQNSLVKEPQTKKHSMILSNGKNFFCQTASYKIVQNTIIANKQKIIKDVSYQILLKAKNICTSFILDIQPANNQKVLGNYDVSSMPSTVVIRAYYLCCSTVTAKLKFPGQKSQAYQEGASKTQFCSLAEGINDFATTSNETLLLCKSFRDTREELDMKEWFTIIHIKRIYRHYQMGDRIQKLKVKDFHSINSKSIL</sequence>
<evidence type="ECO:0000313" key="2">
    <source>
        <dbReference type="Proteomes" id="UP000000600"/>
    </source>
</evidence>
<dbReference type="GeneID" id="5030227"/>
<gene>
    <name evidence="1" type="ORF">GSPATT00039179001</name>
</gene>
<evidence type="ECO:0000313" key="1">
    <source>
        <dbReference type="EMBL" id="CAK77045.1"/>
    </source>
</evidence>
<proteinExistence type="predicted"/>